<evidence type="ECO:0000256" key="1">
    <source>
        <dbReference type="ARBA" id="ARBA00002475"/>
    </source>
</evidence>
<comment type="subcellular location">
    <subcellularLocation>
        <location evidence="2">Nucleus</location>
        <location evidence="2">Nucleolus</location>
    </subcellularLocation>
</comment>
<feature type="compositionally biased region" description="Basic and acidic residues" evidence="8">
    <location>
        <begin position="342"/>
        <end position="358"/>
    </location>
</feature>
<feature type="domain" description="RRM" evidence="9">
    <location>
        <begin position="262"/>
        <end position="339"/>
    </location>
</feature>
<evidence type="ECO:0000256" key="5">
    <source>
        <dbReference type="ARBA" id="ARBA00022884"/>
    </source>
</evidence>
<keyword evidence="11" id="KW-1185">Reference proteome</keyword>
<reference evidence="11" key="1">
    <citation type="journal article" date="2018" name="Nat. Microbiol.">
        <title>Leveraging single-cell genomics to expand the fungal tree of life.</title>
        <authorList>
            <person name="Ahrendt S.R."/>
            <person name="Quandt C.A."/>
            <person name="Ciobanu D."/>
            <person name="Clum A."/>
            <person name="Salamov A."/>
            <person name="Andreopoulos B."/>
            <person name="Cheng J.F."/>
            <person name="Woyke T."/>
            <person name="Pelin A."/>
            <person name="Henrissat B."/>
            <person name="Reynolds N.K."/>
            <person name="Benny G.L."/>
            <person name="Smith M.E."/>
            <person name="James T.Y."/>
            <person name="Grigoriev I.V."/>
        </authorList>
    </citation>
    <scope>NUCLEOTIDE SEQUENCE [LARGE SCALE GENOMIC DNA]</scope>
</reference>
<sequence>MSPPSTNLSSLFGQTDSGQAVQSDLAKLFGATDAPAPPSPEPTVAVPPPAQTKTPKSKAKKTKSQRISAGDEGDSFDPSTLVHESLLSGVTSIEETIRHRRRRQRGEAADGEDEELEAEDELVAAKGRKALARKPRSGKPERGPEDPTKNARTLFVGNVPVACLEKAEFKLFKALFREHGEIESLRFRSIALPEPMPRKVAYTQKRIHNERDVLNVYIVYKEKAAVKAAVKAKNGTLFLEKHLRVDRAEKKSVEKGQVDHRRSVFVGNLAFDVEEEAVWKHFEGCGQIVNVRVIRDKQTNLGKGFGYVLFSDRPAVHLALQMNGMRLGKRALRVATSSERKLAQKAVETGKDTSMHPAERRKRKRGQFEESGGKFEGERAERQGYVAKKLRKESSGGGRTRKGGEGKGGSKKGGGKKMGRKVGASKSK</sequence>
<protein>
    <recommendedName>
        <fullName evidence="4">Nucleolar protein 12</fullName>
    </recommendedName>
</protein>
<evidence type="ECO:0000256" key="3">
    <source>
        <dbReference type="ARBA" id="ARBA00007077"/>
    </source>
</evidence>
<feature type="compositionally biased region" description="Basic and acidic residues" evidence="8">
    <location>
        <begin position="138"/>
        <end position="149"/>
    </location>
</feature>
<feature type="compositionally biased region" description="Basic and acidic residues" evidence="8">
    <location>
        <begin position="366"/>
        <end position="382"/>
    </location>
</feature>
<feature type="compositionally biased region" description="Basic residues" evidence="8">
    <location>
        <begin position="55"/>
        <end position="64"/>
    </location>
</feature>
<dbReference type="EMBL" id="KZ988297">
    <property type="protein sequence ID" value="RKP12533.1"/>
    <property type="molecule type" value="Genomic_DNA"/>
</dbReference>
<gene>
    <name evidence="10" type="ORF">BJ684DRAFT_16986</name>
</gene>
<feature type="compositionally biased region" description="Pro residues" evidence="8">
    <location>
        <begin position="35"/>
        <end position="50"/>
    </location>
</feature>
<accession>A0A4P9Y197</accession>
<feature type="region of interest" description="Disordered" evidence="8">
    <location>
        <begin position="98"/>
        <end position="151"/>
    </location>
</feature>
<feature type="compositionally biased region" description="Basic residues" evidence="8">
    <location>
        <begin position="126"/>
        <end position="137"/>
    </location>
</feature>
<keyword evidence="6" id="KW-0539">Nucleus</keyword>
<dbReference type="GO" id="GO:0019843">
    <property type="term" value="F:rRNA binding"/>
    <property type="evidence" value="ECO:0007669"/>
    <property type="project" value="TreeGrafter"/>
</dbReference>
<evidence type="ECO:0000256" key="4">
    <source>
        <dbReference type="ARBA" id="ARBA00015520"/>
    </source>
</evidence>
<name>A0A4P9Y197_9FUNG</name>
<dbReference type="Gene3D" id="3.30.70.330">
    <property type="match status" value="2"/>
</dbReference>
<feature type="region of interest" description="Disordered" evidence="8">
    <location>
        <begin position="342"/>
        <end position="428"/>
    </location>
</feature>
<dbReference type="InterPro" id="IPR034221">
    <property type="entry name" value="RBM34_RRM2"/>
</dbReference>
<evidence type="ECO:0000259" key="9">
    <source>
        <dbReference type="PROSITE" id="PS50102"/>
    </source>
</evidence>
<dbReference type="CDD" id="cd12395">
    <property type="entry name" value="RRM2_RBM34"/>
    <property type="match status" value="1"/>
</dbReference>
<evidence type="ECO:0000256" key="2">
    <source>
        <dbReference type="ARBA" id="ARBA00004604"/>
    </source>
</evidence>
<dbReference type="InterPro" id="IPR012677">
    <property type="entry name" value="Nucleotide-bd_a/b_plait_sf"/>
</dbReference>
<proteinExistence type="inferred from homology"/>
<dbReference type="SUPFAM" id="SSF54928">
    <property type="entry name" value="RNA-binding domain, RBD"/>
    <property type="match status" value="2"/>
</dbReference>
<evidence type="ECO:0000313" key="10">
    <source>
        <dbReference type="EMBL" id="RKP12533.1"/>
    </source>
</evidence>
<feature type="compositionally biased region" description="Basic residues" evidence="8">
    <location>
        <begin position="409"/>
        <end position="420"/>
    </location>
</feature>
<evidence type="ECO:0000256" key="8">
    <source>
        <dbReference type="SAM" id="MobiDB-lite"/>
    </source>
</evidence>
<keyword evidence="5 7" id="KW-0694">RNA-binding</keyword>
<dbReference type="AlphaFoldDB" id="A0A4P9Y197"/>
<dbReference type="Proteomes" id="UP000267251">
    <property type="component" value="Unassembled WGS sequence"/>
</dbReference>
<dbReference type="InterPro" id="IPR035979">
    <property type="entry name" value="RBD_domain_sf"/>
</dbReference>
<dbReference type="InterPro" id="IPR000504">
    <property type="entry name" value="RRM_dom"/>
</dbReference>
<dbReference type="PROSITE" id="PS50102">
    <property type="entry name" value="RRM"/>
    <property type="match status" value="2"/>
</dbReference>
<evidence type="ECO:0000313" key="11">
    <source>
        <dbReference type="Proteomes" id="UP000267251"/>
    </source>
</evidence>
<feature type="region of interest" description="Disordered" evidence="8">
    <location>
        <begin position="1"/>
        <end position="83"/>
    </location>
</feature>
<dbReference type="OrthoDB" id="442677at2759"/>
<dbReference type="PANTHER" id="PTHR23236:SF25">
    <property type="entry name" value="RNA-BINDING PROTEIN 34"/>
    <property type="match status" value="1"/>
</dbReference>
<comment type="function">
    <text evidence="1">Involved in pre-25S rRNA processing.</text>
</comment>
<evidence type="ECO:0000256" key="7">
    <source>
        <dbReference type="PROSITE-ProRule" id="PRU00176"/>
    </source>
</evidence>
<feature type="compositionally biased region" description="Polar residues" evidence="8">
    <location>
        <begin position="1"/>
        <end position="22"/>
    </location>
</feature>
<organism evidence="10 11">
    <name type="scientific">Piptocephalis cylindrospora</name>
    <dbReference type="NCBI Taxonomy" id="1907219"/>
    <lineage>
        <taxon>Eukaryota</taxon>
        <taxon>Fungi</taxon>
        <taxon>Fungi incertae sedis</taxon>
        <taxon>Zoopagomycota</taxon>
        <taxon>Zoopagomycotina</taxon>
        <taxon>Zoopagomycetes</taxon>
        <taxon>Zoopagales</taxon>
        <taxon>Piptocephalidaceae</taxon>
        <taxon>Piptocephalis</taxon>
    </lineage>
</organism>
<dbReference type="Pfam" id="PF00076">
    <property type="entry name" value="RRM_1"/>
    <property type="match status" value="1"/>
</dbReference>
<dbReference type="GO" id="GO:0005730">
    <property type="term" value="C:nucleolus"/>
    <property type="evidence" value="ECO:0007669"/>
    <property type="project" value="UniProtKB-SubCell"/>
</dbReference>
<feature type="domain" description="RRM" evidence="9">
    <location>
        <begin position="152"/>
        <end position="250"/>
    </location>
</feature>
<dbReference type="SMART" id="SM00360">
    <property type="entry name" value="RRM"/>
    <property type="match status" value="2"/>
</dbReference>
<dbReference type="GO" id="GO:0000463">
    <property type="term" value="P:maturation of LSU-rRNA from tricistronic rRNA transcript (SSU-rRNA, 5.8S rRNA, LSU-rRNA)"/>
    <property type="evidence" value="ECO:0007669"/>
    <property type="project" value="TreeGrafter"/>
</dbReference>
<feature type="compositionally biased region" description="Acidic residues" evidence="8">
    <location>
        <begin position="109"/>
        <end position="122"/>
    </location>
</feature>
<evidence type="ECO:0000256" key="6">
    <source>
        <dbReference type="ARBA" id="ARBA00023242"/>
    </source>
</evidence>
<comment type="similarity">
    <text evidence="3">Belongs to the RRM RBM34 family.</text>
</comment>
<dbReference type="PANTHER" id="PTHR23236">
    <property type="entry name" value="EUKARYOTIC TRANSLATION INITIATION FACTOR 4B/4H"/>
    <property type="match status" value="1"/>
</dbReference>